<dbReference type="GeneID" id="28969537"/>
<dbReference type="VEuPathDB" id="FungiDB:I303_05838"/>
<sequence>MNWHRNDSAVSVSSAHEVYRLEAEAQAREIATRTNFEEIEQGTSNLRSWLRDSNSTTDWAALGFDGNPREEHDDLTRLLDAYRTSATSSPLDSDVNDSRETAYLDAVCALREKYDYSS</sequence>
<evidence type="ECO:0000313" key="2">
    <source>
        <dbReference type="EMBL" id="WWC63216.1"/>
    </source>
</evidence>
<proteinExistence type="predicted"/>
<reference evidence="2" key="2">
    <citation type="submission" date="2013-07" db="EMBL/GenBank/DDBJ databases">
        <authorList>
            <consortium name="The Broad Institute Genome Sequencing Platform"/>
            <person name="Cuomo C."/>
            <person name="Litvintseva A."/>
            <person name="Chen Y."/>
            <person name="Heitman J."/>
            <person name="Sun S."/>
            <person name="Springer D."/>
            <person name="Dromer F."/>
            <person name="Young S.K."/>
            <person name="Zeng Q."/>
            <person name="Gargeya S."/>
            <person name="Fitzgerald M."/>
            <person name="Abouelleil A."/>
            <person name="Alvarado L."/>
            <person name="Berlin A.M."/>
            <person name="Chapman S.B."/>
            <person name="Dewar J."/>
            <person name="Goldberg J."/>
            <person name="Griggs A."/>
            <person name="Gujja S."/>
            <person name="Hansen M."/>
            <person name="Howarth C."/>
            <person name="Imamovic A."/>
            <person name="Larimer J."/>
            <person name="McCowan C."/>
            <person name="Murphy C."/>
            <person name="Pearson M."/>
            <person name="Priest M."/>
            <person name="Roberts A."/>
            <person name="Saif S."/>
            <person name="Shea T."/>
            <person name="Sykes S."/>
            <person name="Wortman J."/>
            <person name="Nusbaum C."/>
            <person name="Birren B."/>
        </authorList>
    </citation>
    <scope>NUCLEOTIDE SEQUENCE</scope>
    <source>
        <strain evidence="2">CBS 10117</strain>
    </source>
</reference>
<dbReference type="EMBL" id="KI894033">
    <property type="protein sequence ID" value="OBR83558.1"/>
    <property type="molecule type" value="Genomic_DNA"/>
</dbReference>
<dbReference type="KEGG" id="kdj:28969537"/>
<dbReference type="RefSeq" id="XP_018261400.1">
    <property type="nucleotide sequence ID" value="XM_018409128.1"/>
</dbReference>
<name>A0A1A6A0J5_9TREE</name>
<organism evidence="1">
    <name type="scientific">Kwoniella dejecticola CBS 10117</name>
    <dbReference type="NCBI Taxonomy" id="1296121"/>
    <lineage>
        <taxon>Eukaryota</taxon>
        <taxon>Fungi</taxon>
        <taxon>Dikarya</taxon>
        <taxon>Basidiomycota</taxon>
        <taxon>Agaricomycotina</taxon>
        <taxon>Tremellomycetes</taxon>
        <taxon>Tremellales</taxon>
        <taxon>Cryptococcaceae</taxon>
        <taxon>Kwoniella</taxon>
    </lineage>
</organism>
<evidence type="ECO:0000313" key="1">
    <source>
        <dbReference type="EMBL" id="OBR83558.1"/>
    </source>
</evidence>
<accession>A0A1A6A0J5</accession>
<reference evidence="2" key="3">
    <citation type="submission" date="2024-02" db="EMBL/GenBank/DDBJ databases">
        <title>Comparative genomics of Cryptococcus and Kwoniella reveals pathogenesis evolution and contrasting modes of karyotype evolution via chromosome fusion or intercentromeric recombination.</title>
        <authorList>
            <person name="Coelho M.A."/>
            <person name="David-Palma M."/>
            <person name="Shea T."/>
            <person name="Bowers K."/>
            <person name="McGinley-Smith S."/>
            <person name="Mohammad A.W."/>
            <person name="Gnirke A."/>
            <person name="Yurkov A.M."/>
            <person name="Nowrousian M."/>
            <person name="Sun S."/>
            <person name="Cuomo C.A."/>
            <person name="Heitman J."/>
        </authorList>
    </citation>
    <scope>NUCLEOTIDE SEQUENCE</scope>
    <source>
        <strain evidence="2">CBS 10117</strain>
    </source>
</reference>
<reference evidence="1" key="1">
    <citation type="submission" date="2013-07" db="EMBL/GenBank/DDBJ databases">
        <title>The Genome Sequence of Cryptococcus dejecticola CBS10117.</title>
        <authorList>
            <consortium name="The Broad Institute Genome Sequencing Platform"/>
            <person name="Cuomo C."/>
            <person name="Litvintseva A."/>
            <person name="Chen Y."/>
            <person name="Heitman J."/>
            <person name="Sun S."/>
            <person name="Springer D."/>
            <person name="Dromer F."/>
            <person name="Young S.K."/>
            <person name="Zeng Q."/>
            <person name="Gargeya S."/>
            <person name="Fitzgerald M."/>
            <person name="Abouelleil A."/>
            <person name="Alvarado L."/>
            <person name="Berlin A.M."/>
            <person name="Chapman S.B."/>
            <person name="Dewar J."/>
            <person name="Goldberg J."/>
            <person name="Griggs A."/>
            <person name="Gujja S."/>
            <person name="Hansen M."/>
            <person name="Howarth C."/>
            <person name="Imamovic A."/>
            <person name="Larimer J."/>
            <person name="McCowan C."/>
            <person name="Murphy C."/>
            <person name="Pearson M."/>
            <person name="Priest M."/>
            <person name="Roberts A."/>
            <person name="Saif S."/>
            <person name="Shea T."/>
            <person name="Sykes S."/>
            <person name="Wortman J."/>
            <person name="Nusbaum C."/>
            <person name="Birren B."/>
        </authorList>
    </citation>
    <scope>NUCLEOTIDE SEQUENCE [LARGE SCALE GENOMIC DNA]</scope>
    <source>
        <strain evidence="1">CBS 10117</strain>
    </source>
</reference>
<protein>
    <submittedName>
        <fullName evidence="1">Uncharacterized protein</fullName>
    </submittedName>
</protein>
<keyword evidence="3" id="KW-1185">Reference proteome</keyword>
<gene>
    <name evidence="1" type="ORF">I303_05838</name>
    <name evidence="2" type="ORF">I303_105816</name>
</gene>
<dbReference type="AlphaFoldDB" id="A0A1A6A0J5"/>
<dbReference type="EMBL" id="CP144536">
    <property type="protein sequence ID" value="WWC63216.1"/>
    <property type="molecule type" value="Genomic_DNA"/>
</dbReference>
<dbReference type="Proteomes" id="UP000078595">
    <property type="component" value="Chromosome 7"/>
</dbReference>
<evidence type="ECO:0000313" key="3">
    <source>
        <dbReference type="Proteomes" id="UP000078595"/>
    </source>
</evidence>